<comment type="similarity">
    <text evidence="10">Belongs to the NhaD Na(+)/H(+) (TC 2.A.62) antiporter family.</text>
</comment>
<dbReference type="Proteomes" id="UP000253517">
    <property type="component" value="Unassembled WGS sequence"/>
</dbReference>
<evidence type="ECO:0000256" key="7">
    <source>
        <dbReference type="ARBA" id="ARBA00023065"/>
    </source>
</evidence>
<evidence type="ECO:0000259" key="12">
    <source>
        <dbReference type="Pfam" id="PF03600"/>
    </source>
</evidence>
<comment type="subcellular location">
    <subcellularLocation>
        <location evidence="1">Membrane</location>
        <topology evidence="1">Multi-pass membrane protein</topology>
    </subcellularLocation>
</comment>
<dbReference type="GO" id="GO:0016020">
    <property type="term" value="C:membrane"/>
    <property type="evidence" value="ECO:0007669"/>
    <property type="project" value="UniProtKB-SubCell"/>
</dbReference>
<feature type="transmembrane region" description="Helical" evidence="11">
    <location>
        <begin position="276"/>
        <end position="293"/>
    </location>
</feature>
<dbReference type="AlphaFoldDB" id="A0A369A243"/>
<evidence type="ECO:0000256" key="9">
    <source>
        <dbReference type="ARBA" id="ARBA00023201"/>
    </source>
</evidence>
<dbReference type="RefSeq" id="WP_244906338.1">
    <property type="nucleotide sequence ID" value="NZ_BHZF01000003.1"/>
</dbReference>
<feature type="domain" description="Citrate transporter-like" evidence="12">
    <location>
        <begin position="14"/>
        <end position="385"/>
    </location>
</feature>
<protein>
    <submittedName>
        <fullName evidence="13">Sodium/proton antiporter (NhaD family)</fullName>
    </submittedName>
</protein>
<keyword evidence="2" id="KW-0813">Transport</keyword>
<dbReference type="InterPro" id="IPR004680">
    <property type="entry name" value="Cit_transptr-like_dom"/>
</dbReference>
<feature type="transmembrane region" description="Helical" evidence="11">
    <location>
        <begin position="438"/>
        <end position="460"/>
    </location>
</feature>
<evidence type="ECO:0000256" key="11">
    <source>
        <dbReference type="SAM" id="Phobius"/>
    </source>
</evidence>
<dbReference type="InterPro" id="IPR045016">
    <property type="entry name" value="NhaD-like"/>
</dbReference>
<feature type="transmembrane region" description="Helical" evidence="11">
    <location>
        <begin position="252"/>
        <end position="270"/>
    </location>
</feature>
<feature type="transmembrane region" description="Helical" evidence="11">
    <location>
        <begin position="356"/>
        <end position="380"/>
    </location>
</feature>
<evidence type="ECO:0000256" key="3">
    <source>
        <dbReference type="ARBA" id="ARBA00022449"/>
    </source>
</evidence>
<dbReference type="PANTHER" id="PTHR43269:SF2">
    <property type="entry name" value="SODIUM_PROTON ANTIPORTER 1-RELATED"/>
    <property type="match status" value="1"/>
</dbReference>
<feature type="transmembrane region" description="Helical" evidence="11">
    <location>
        <begin position="401"/>
        <end position="426"/>
    </location>
</feature>
<organism evidence="13 14">
    <name type="scientific">Schleiferia thermophila</name>
    <dbReference type="NCBI Taxonomy" id="884107"/>
    <lineage>
        <taxon>Bacteria</taxon>
        <taxon>Pseudomonadati</taxon>
        <taxon>Bacteroidota</taxon>
        <taxon>Flavobacteriia</taxon>
        <taxon>Flavobacteriales</taxon>
        <taxon>Schleiferiaceae</taxon>
        <taxon>Schleiferia</taxon>
    </lineage>
</organism>
<proteinExistence type="inferred from homology"/>
<name>A0A369A243_9FLAO</name>
<dbReference type="GO" id="GO:0006814">
    <property type="term" value="P:sodium ion transport"/>
    <property type="evidence" value="ECO:0007669"/>
    <property type="project" value="UniProtKB-KW"/>
</dbReference>
<feature type="transmembrane region" description="Helical" evidence="11">
    <location>
        <begin position="314"/>
        <end position="336"/>
    </location>
</feature>
<feature type="transmembrane region" description="Helical" evidence="11">
    <location>
        <begin position="28"/>
        <end position="50"/>
    </location>
</feature>
<dbReference type="Pfam" id="PF03600">
    <property type="entry name" value="CitMHS"/>
    <property type="match status" value="1"/>
</dbReference>
<dbReference type="PANTHER" id="PTHR43269">
    <property type="entry name" value="SODIUM/PROTON ANTIPORTER 1-RELATED"/>
    <property type="match status" value="1"/>
</dbReference>
<evidence type="ECO:0000313" key="13">
    <source>
        <dbReference type="EMBL" id="RCX03261.1"/>
    </source>
</evidence>
<dbReference type="GO" id="GO:0015297">
    <property type="term" value="F:antiporter activity"/>
    <property type="evidence" value="ECO:0007669"/>
    <property type="project" value="UniProtKB-KW"/>
</dbReference>
<comment type="caution">
    <text evidence="13">The sequence shown here is derived from an EMBL/GenBank/DDBJ whole genome shotgun (WGS) entry which is preliminary data.</text>
</comment>
<evidence type="ECO:0000256" key="10">
    <source>
        <dbReference type="ARBA" id="ARBA00025753"/>
    </source>
</evidence>
<sequence length="461" mass="50514">MMEYLIVTVFIIGYIAIALEHKLHINKAATALVTSVICWALYALSATQLVDWADVMHYLGLRAAEPNKEKMLEYISDHQLLEHLSEIASILFFLIGAMTIVETIDAHGGFTIITNRIHTTSRSSLMWLVCGLTFFMSAALDNLTTTIVMASLVRKIIANYKDRWLFAGMIVISANAGGAWSPIGDVTTTMLWIGKQITTLRVITMVFLPSVVCILVPLLLLNRTLKGHISHPTVKVTTGHIAPAVRPHEKKIIFIGGLALLLFVPVFKAITHLPPFMGMMLSLGIMWIATELLHKRKPFAVQRELSVIGVIRKIDMASVLFFLGILLAVGSLQSMGTLTHLASFLEHHIGIERKTGIILLAMTIGLLSSIVDNVPLVAAAMGMYAIQEGTYFEQDGLFWEFLAYAAGTGGSALIIGSAAGVAVMGIERITFSWYLRKIAPLALIGFISGALVYVLQYNLVH</sequence>
<evidence type="ECO:0000256" key="2">
    <source>
        <dbReference type="ARBA" id="ARBA00022448"/>
    </source>
</evidence>
<dbReference type="EMBL" id="QPJS01000003">
    <property type="protein sequence ID" value="RCX03261.1"/>
    <property type="molecule type" value="Genomic_DNA"/>
</dbReference>
<reference evidence="13 14" key="1">
    <citation type="submission" date="2018-07" db="EMBL/GenBank/DDBJ databases">
        <title>Genomic Encyclopedia of Type Strains, Phase IV (KMG-IV): sequencing the most valuable type-strain genomes for metagenomic binning, comparative biology and taxonomic classification.</title>
        <authorList>
            <person name="Goeker M."/>
        </authorList>
    </citation>
    <scope>NUCLEOTIDE SEQUENCE [LARGE SCALE GENOMIC DNA]</scope>
    <source>
        <strain evidence="13 14">DSM 21410</strain>
    </source>
</reference>
<feature type="transmembrane region" description="Helical" evidence="11">
    <location>
        <begin position="90"/>
        <end position="113"/>
    </location>
</feature>
<keyword evidence="6" id="KW-0915">Sodium</keyword>
<evidence type="ECO:0000256" key="5">
    <source>
        <dbReference type="ARBA" id="ARBA00022989"/>
    </source>
</evidence>
<evidence type="ECO:0000313" key="14">
    <source>
        <dbReference type="Proteomes" id="UP000253517"/>
    </source>
</evidence>
<feature type="transmembrane region" description="Helical" evidence="11">
    <location>
        <begin position="164"/>
        <end position="183"/>
    </location>
</feature>
<evidence type="ECO:0000256" key="8">
    <source>
        <dbReference type="ARBA" id="ARBA00023136"/>
    </source>
</evidence>
<keyword evidence="3" id="KW-0050">Antiport</keyword>
<evidence type="ECO:0000256" key="1">
    <source>
        <dbReference type="ARBA" id="ARBA00004141"/>
    </source>
</evidence>
<gene>
    <name evidence="13" type="ORF">DES35_103143</name>
</gene>
<keyword evidence="14" id="KW-1185">Reference proteome</keyword>
<evidence type="ECO:0000256" key="6">
    <source>
        <dbReference type="ARBA" id="ARBA00023053"/>
    </source>
</evidence>
<keyword evidence="5 11" id="KW-1133">Transmembrane helix</keyword>
<keyword evidence="8 11" id="KW-0472">Membrane</keyword>
<evidence type="ECO:0000256" key="4">
    <source>
        <dbReference type="ARBA" id="ARBA00022692"/>
    </source>
</evidence>
<keyword evidence="9" id="KW-0739">Sodium transport</keyword>
<keyword evidence="4 11" id="KW-0812">Transmembrane</keyword>
<accession>A0A369A243</accession>
<keyword evidence="7" id="KW-0406">Ion transport</keyword>
<dbReference type="NCBIfam" id="NF038006">
    <property type="entry name" value="NhaD_1"/>
    <property type="match status" value="1"/>
</dbReference>
<feature type="transmembrane region" description="Helical" evidence="11">
    <location>
        <begin position="203"/>
        <end position="221"/>
    </location>
</feature>